<dbReference type="SUPFAM" id="SSF52833">
    <property type="entry name" value="Thioredoxin-like"/>
    <property type="match status" value="1"/>
</dbReference>
<dbReference type="AlphaFoldDB" id="A0A368JVB0"/>
<dbReference type="InterPro" id="IPR012336">
    <property type="entry name" value="Thioredoxin-like_fold"/>
</dbReference>
<evidence type="ECO:0000313" key="3">
    <source>
        <dbReference type="Proteomes" id="UP000253383"/>
    </source>
</evidence>
<sequence length="396" mass="45845">MNLFRVRNIIHKNKRLVFLLCFSLLWMVFPGFGQEVTLKEAIQKEHESLKVETGSYAEMVAYSGGAIKPISLSMLPTLTDSSKAKDKPIILYFFADWDLYSHKMRKETFRYKNVSGLVNQEFYFVALNEKTDVAKKLYKTITGTELKSFPMTVYLNPKKNYSFQYPGYQTDLIYISNLFKIKKVGYTKIDNRILNNLGKLFKKDFKLAYTMFDELEAFKQLSAVEEISKNAKSLSEIEEAIDDALYTLKDEESFDRFLKHAGFVKFASTLSYDQKDSLRTDEYVSLDTVSRSVLTAAVVFRNLRHSLNITPGSKQDKNIQTYMAKHLIMVGIPTSIRKTIEEYCKKNMTLTESKENKEMYYQAVREKLSIDSEKGLIYKAGFSILLTKDNVLIQYN</sequence>
<comment type="caution">
    <text evidence="2">The sequence shown here is derived from an EMBL/GenBank/DDBJ whole genome shotgun (WGS) entry which is preliminary data.</text>
</comment>
<protein>
    <submittedName>
        <fullName evidence="2">Thioredoxin family protein</fullName>
    </submittedName>
</protein>
<dbReference type="OrthoDB" id="9811036at2"/>
<name>A0A368JVB0_9BACT</name>
<proteinExistence type="predicted"/>
<dbReference type="Proteomes" id="UP000253383">
    <property type="component" value="Unassembled WGS sequence"/>
</dbReference>
<dbReference type="InterPro" id="IPR036249">
    <property type="entry name" value="Thioredoxin-like_sf"/>
</dbReference>
<evidence type="ECO:0000313" key="2">
    <source>
        <dbReference type="EMBL" id="RCR70876.1"/>
    </source>
</evidence>
<dbReference type="Pfam" id="PF13098">
    <property type="entry name" value="Thioredoxin_2"/>
    <property type="match status" value="1"/>
</dbReference>
<keyword evidence="3" id="KW-1185">Reference proteome</keyword>
<evidence type="ECO:0000259" key="1">
    <source>
        <dbReference type="Pfam" id="PF13098"/>
    </source>
</evidence>
<reference evidence="2 3" key="1">
    <citation type="submission" date="2018-07" db="EMBL/GenBank/DDBJ databases">
        <title>Genome analysis of Larkinella rosea.</title>
        <authorList>
            <person name="Zhou Z."/>
            <person name="Wang G."/>
        </authorList>
    </citation>
    <scope>NUCLEOTIDE SEQUENCE [LARGE SCALE GENOMIC DNA]</scope>
    <source>
        <strain evidence="3">zzj9</strain>
    </source>
</reference>
<organism evidence="2 3">
    <name type="scientific">Larkinella punicea</name>
    <dbReference type="NCBI Taxonomy" id="2315727"/>
    <lineage>
        <taxon>Bacteria</taxon>
        <taxon>Pseudomonadati</taxon>
        <taxon>Bacteroidota</taxon>
        <taxon>Cytophagia</taxon>
        <taxon>Cytophagales</taxon>
        <taxon>Spirosomataceae</taxon>
        <taxon>Larkinella</taxon>
    </lineage>
</organism>
<dbReference type="RefSeq" id="WP_114404792.1">
    <property type="nucleotide sequence ID" value="NZ_QOWE01000003.1"/>
</dbReference>
<accession>A0A368JVB0</accession>
<gene>
    <name evidence="2" type="ORF">DUE52_04620</name>
</gene>
<dbReference type="EMBL" id="QOWE01000003">
    <property type="protein sequence ID" value="RCR70876.1"/>
    <property type="molecule type" value="Genomic_DNA"/>
</dbReference>
<dbReference type="Gene3D" id="3.40.30.10">
    <property type="entry name" value="Glutaredoxin"/>
    <property type="match status" value="1"/>
</dbReference>
<feature type="domain" description="Thioredoxin-like fold" evidence="1">
    <location>
        <begin position="83"/>
        <end position="170"/>
    </location>
</feature>